<gene>
    <name evidence="1" type="ORF">NDU88_007065</name>
</gene>
<proteinExistence type="predicted"/>
<evidence type="ECO:0000313" key="1">
    <source>
        <dbReference type="EMBL" id="KAJ1118878.1"/>
    </source>
</evidence>
<dbReference type="EMBL" id="JANPWB010000012">
    <property type="protein sequence ID" value="KAJ1118878.1"/>
    <property type="molecule type" value="Genomic_DNA"/>
</dbReference>
<dbReference type="AlphaFoldDB" id="A0AAV7NWX7"/>
<dbReference type="Proteomes" id="UP001066276">
    <property type="component" value="Chromosome 8"/>
</dbReference>
<reference evidence="1" key="1">
    <citation type="journal article" date="2022" name="bioRxiv">
        <title>Sequencing and chromosome-scale assembly of the giantPleurodeles waltlgenome.</title>
        <authorList>
            <person name="Brown T."/>
            <person name="Elewa A."/>
            <person name="Iarovenko S."/>
            <person name="Subramanian E."/>
            <person name="Araus A.J."/>
            <person name="Petzold A."/>
            <person name="Susuki M."/>
            <person name="Suzuki K.-i.T."/>
            <person name="Hayashi T."/>
            <person name="Toyoda A."/>
            <person name="Oliveira C."/>
            <person name="Osipova E."/>
            <person name="Leigh N.D."/>
            <person name="Simon A."/>
            <person name="Yun M.H."/>
        </authorList>
    </citation>
    <scope>NUCLEOTIDE SEQUENCE</scope>
    <source>
        <strain evidence="1">20211129_DDA</strain>
        <tissue evidence="1">Liver</tissue>
    </source>
</reference>
<organism evidence="1 2">
    <name type="scientific">Pleurodeles waltl</name>
    <name type="common">Iberian ribbed newt</name>
    <dbReference type="NCBI Taxonomy" id="8319"/>
    <lineage>
        <taxon>Eukaryota</taxon>
        <taxon>Metazoa</taxon>
        <taxon>Chordata</taxon>
        <taxon>Craniata</taxon>
        <taxon>Vertebrata</taxon>
        <taxon>Euteleostomi</taxon>
        <taxon>Amphibia</taxon>
        <taxon>Batrachia</taxon>
        <taxon>Caudata</taxon>
        <taxon>Salamandroidea</taxon>
        <taxon>Salamandridae</taxon>
        <taxon>Pleurodelinae</taxon>
        <taxon>Pleurodeles</taxon>
    </lineage>
</organism>
<name>A0AAV7NWX7_PLEWA</name>
<evidence type="ECO:0000313" key="2">
    <source>
        <dbReference type="Proteomes" id="UP001066276"/>
    </source>
</evidence>
<protein>
    <submittedName>
        <fullName evidence="1">Uncharacterized protein</fullName>
    </submittedName>
</protein>
<comment type="caution">
    <text evidence="1">The sequence shown here is derived from an EMBL/GenBank/DDBJ whole genome shotgun (WGS) entry which is preliminary data.</text>
</comment>
<accession>A0AAV7NWX7</accession>
<keyword evidence="2" id="KW-1185">Reference proteome</keyword>
<sequence>MVARAAVQVDGRVCAPINSQRSLGCRIKDSANQVRFCYTCCRHGPGRPEVSFYQRSSGRSYKNIHNPERQQLSIMHYYVNRIPELFRRVITIPGINAKQRSGYKVALIVFEKQARLGHA</sequence>